<comment type="caution">
    <text evidence="3">The sequence shown here is derived from an EMBL/GenBank/DDBJ whole genome shotgun (WGS) entry which is preliminary data.</text>
</comment>
<evidence type="ECO:0000259" key="2">
    <source>
        <dbReference type="Pfam" id="PF01693"/>
    </source>
</evidence>
<organism evidence="3 4">
    <name type="scientific">Stylosanthes scabra</name>
    <dbReference type="NCBI Taxonomy" id="79078"/>
    <lineage>
        <taxon>Eukaryota</taxon>
        <taxon>Viridiplantae</taxon>
        <taxon>Streptophyta</taxon>
        <taxon>Embryophyta</taxon>
        <taxon>Tracheophyta</taxon>
        <taxon>Spermatophyta</taxon>
        <taxon>Magnoliopsida</taxon>
        <taxon>eudicotyledons</taxon>
        <taxon>Gunneridae</taxon>
        <taxon>Pentapetalae</taxon>
        <taxon>rosids</taxon>
        <taxon>fabids</taxon>
        <taxon>Fabales</taxon>
        <taxon>Fabaceae</taxon>
        <taxon>Papilionoideae</taxon>
        <taxon>50 kb inversion clade</taxon>
        <taxon>dalbergioids sensu lato</taxon>
        <taxon>Dalbergieae</taxon>
        <taxon>Pterocarpus clade</taxon>
        <taxon>Stylosanthes</taxon>
    </lineage>
</organism>
<evidence type="ECO:0000256" key="1">
    <source>
        <dbReference type="SAM" id="Coils"/>
    </source>
</evidence>
<protein>
    <recommendedName>
        <fullName evidence="2">Ribonuclease H1 N-terminal domain-containing protein</fullName>
    </recommendedName>
</protein>
<dbReference type="EMBL" id="JASCZI010181273">
    <property type="protein sequence ID" value="MED6180658.1"/>
    <property type="molecule type" value="Genomic_DNA"/>
</dbReference>
<dbReference type="InterPro" id="IPR011320">
    <property type="entry name" value="RNase_H1_N"/>
</dbReference>
<feature type="domain" description="Ribonuclease H1 N-terminal" evidence="2">
    <location>
        <begin position="298"/>
        <end position="339"/>
    </location>
</feature>
<accession>A0ABU6W6P6</accession>
<keyword evidence="4" id="KW-1185">Reference proteome</keyword>
<evidence type="ECO:0000313" key="3">
    <source>
        <dbReference type="EMBL" id="MED6180658.1"/>
    </source>
</evidence>
<name>A0ABU6W6P6_9FABA</name>
<reference evidence="3 4" key="1">
    <citation type="journal article" date="2023" name="Plants (Basel)">
        <title>Bridging the Gap: Combining Genomics and Transcriptomics Approaches to Understand Stylosanthes scabra, an Orphan Legume from the Brazilian Caatinga.</title>
        <authorList>
            <person name="Ferreira-Neto J.R.C."/>
            <person name="da Silva M.D."/>
            <person name="Binneck E."/>
            <person name="de Melo N.F."/>
            <person name="da Silva R.H."/>
            <person name="de Melo A.L.T.M."/>
            <person name="Pandolfi V."/>
            <person name="Bustamante F.O."/>
            <person name="Brasileiro-Vidal A.C."/>
            <person name="Benko-Iseppon A.M."/>
        </authorList>
    </citation>
    <scope>NUCLEOTIDE SEQUENCE [LARGE SCALE GENOMIC DNA]</scope>
    <source>
        <tissue evidence="3">Leaves</tissue>
    </source>
</reference>
<dbReference type="Proteomes" id="UP001341840">
    <property type="component" value="Unassembled WGS sequence"/>
</dbReference>
<dbReference type="SUPFAM" id="SSF55658">
    <property type="entry name" value="L9 N-domain-like"/>
    <property type="match status" value="1"/>
</dbReference>
<feature type="coiled-coil region" evidence="1">
    <location>
        <begin position="492"/>
        <end position="541"/>
    </location>
</feature>
<gene>
    <name evidence="3" type="ORF">PIB30_012256</name>
</gene>
<dbReference type="InterPro" id="IPR037056">
    <property type="entry name" value="RNase_H1_N_sf"/>
</dbReference>
<dbReference type="InterPro" id="IPR009027">
    <property type="entry name" value="Ribosomal_bL9/RNase_H1_N"/>
</dbReference>
<evidence type="ECO:0000313" key="4">
    <source>
        <dbReference type="Proteomes" id="UP001341840"/>
    </source>
</evidence>
<keyword evidence="1" id="KW-0175">Coiled coil</keyword>
<sequence>MVLIKGLETGVENKCVSRDSDACVADCDVDGQNSVLQKVAGSSSRLLSAVMREAELGCCWASAVVMGQCGSFGVGSGEIRRVTPDHGFANRIRSQGKPKQVKAMLSKAGEFAIGVLVGAERKTICSLWLGTRRTLSAPEHDQLESLYDVDDEGDGEGRCEESRVKGDGVRLAIGFSMNHSSGDTIRNDWIIEMDIQLSATRILLNSGRDVDGWEIYFRHECYTSGKECGRGAERETQKFGSGNGLVRGSMWRSGVVGPSWTTFENRWTEPEKYTRSVEKKAKADFGTLLTDMSNYTHYAVRVGRAPGIYNTWDEAEEQVLRYPGAQHMGFNSLDEAIEYMNAGKLKKKKAMSSQSVDRLTLHMKNLGVGSSREASTQSQFMRNVQSYPIGGRDGEYVLETQGGGFVIMEEMELYLLCVCMKLNFGWPTFEPLLFTSTSGGMLFSFKAALRCDEKGINVEVDGGICSDQSRAREDAAFNLLDNLLTMTGNSILDFNYRKVRALQQRVEELEQERAENPPARVVALERRCKALKDEIETYQKHLGF</sequence>
<dbReference type="Pfam" id="PF01693">
    <property type="entry name" value="Cauli_VI"/>
    <property type="match status" value="1"/>
</dbReference>
<dbReference type="Gene3D" id="3.40.970.10">
    <property type="entry name" value="Ribonuclease H1, N-terminal domain"/>
    <property type="match status" value="1"/>
</dbReference>
<proteinExistence type="predicted"/>